<feature type="transmembrane region" description="Helical" evidence="1">
    <location>
        <begin position="46"/>
        <end position="71"/>
    </location>
</feature>
<keyword evidence="1" id="KW-0812">Transmembrane</keyword>
<dbReference type="EMBL" id="KV722498">
    <property type="protein sequence ID" value="OCH87116.1"/>
    <property type="molecule type" value="Genomic_DNA"/>
</dbReference>
<keyword evidence="4" id="KW-1185">Reference proteome</keyword>
<dbReference type="OrthoDB" id="2745105at2759"/>
<dbReference type="Proteomes" id="UP000250043">
    <property type="component" value="Unassembled WGS sequence"/>
</dbReference>
<organism evidence="3 4">
    <name type="scientific">Obba rivulosa</name>
    <dbReference type="NCBI Taxonomy" id="1052685"/>
    <lineage>
        <taxon>Eukaryota</taxon>
        <taxon>Fungi</taxon>
        <taxon>Dikarya</taxon>
        <taxon>Basidiomycota</taxon>
        <taxon>Agaricomycotina</taxon>
        <taxon>Agaricomycetes</taxon>
        <taxon>Polyporales</taxon>
        <taxon>Gelatoporiaceae</taxon>
        <taxon>Obba</taxon>
    </lineage>
</organism>
<evidence type="ECO:0000256" key="1">
    <source>
        <dbReference type="SAM" id="Phobius"/>
    </source>
</evidence>
<reference evidence="3 4" key="1">
    <citation type="submission" date="2016-07" db="EMBL/GenBank/DDBJ databases">
        <title>Draft genome of the white-rot fungus Obba rivulosa 3A-2.</title>
        <authorList>
            <consortium name="DOE Joint Genome Institute"/>
            <person name="Miettinen O."/>
            <person name="Riley R."/>
            <person name="Acob R."/>
            <person name="Barry K."/>
            <person name="Cullen D."/>
            <person name="De Vries R."/>
            <person name="Hainaut M."/>
            <person name="Hatakka A."/>
            <person name="Henrissat B."/>
            <person name="Hilden K."/>
            <person name="Kuo R."/>
            <person name="Labutti K."/>
            <person name="Lipzen A."/>
            <person name="Makela M.R."/>
            <person name="Sandor L."/>
            <person name="Spatafora J.W."/>
            <person name="Grigoriev I.V."/>
            <person name="Hibbett D.S."/>
        </authorList>
    </citation>
    <scope>NUCLEOTIDE SEQUENCE [LARGE SCALE GENOMIC DNA]</scope>
    <source>
        <strain evidence="3 4">3A-2</strain>
    </source>
</reference>
<protein>
    <recommendedName>
        <fullName evidence="2">DUF6534 domain-containing protein</fullName>
    </recommendedName>
</protein>
<feature type="transmembrane region" description="Helical" evidence="1">
    <location>
        <begin position="83"/>
        <end position="105"/>
    </location>
</feature>
<sequence length="308" mass="34382">MSLHFDGTLGAAFLGHFVTSVLFGITSLQTWIYFRQHHKDPLSLRSLVFLLWILDAVHVGLITCGMYHYLITHFGNVFAAIKPYWSILTMIMVTNISNIIVRGIFAFRLWKLSGGAILVPITIGFLSLYIAGDAFYFAVRGLSMTSYFAFHQFSWSLYAGFSCEVIADSIITISQCLILQRFRTGIRSTDSVIYVLITYSINTCLLTSVCAILCLMTFALLPNLFVYFAFYFILGKLYVNSLLANLNARGSLLENLGRPVHSRGSKAILTRASTQVDNVEIRSNEFTTVIDPAVLTTTATSGMTEYTV</sequence>
<evidence type="ECO:0000313" key="3">
    <source>
        <dbReference type="EMBL" id="OCH87116.1"/>
    </source>
</evidence>
<feature type="transmembrane region" description="Helical" evidence="1">
    <location>
        <begin position="117"/>
        <end position="138"/>
    </location>
</feature>
<feature type="transmembrane region" description="Helical" evidence="1">
    <location>
        <begin position="191"/>
        <end position="218"/>
    </location>
</feature>
<accession>A0A8E2DHL9</accession>
<feature type="transmembrane region" description="Helical" evidence="1">
    <location>
        <begin position="224"/>
        <end position="243"/>
    </location>
</feature>
<dbReference type="InterPro" id="IPR045339">
    <property type="entry name" value="DUF6534"/>
</dbReference>
<evidence type="ECO:0000259" key="2">
    <source>
        <dbReference type="Pfam" id="PF20152"/>
    </source>
</evidence>
<dbReference type="Pfam" id="PF20152">
    <property type="entry name" value="DUF6534"/>
    <property type="match status" value="1"/>
</dbReference>
<feature type="transmembrane region" description="Helical" evidence="1">
    <location>
        <begin position="12"/>
        <end position="34"/>
    </location>
</feature>
<dbReference type="PANTHER" id="PTHR40465">
    <property type="entry name" value="CHROMOSOME 1, WHOLE GENOME SHOTGUN SEQUENCE"/>
    <property type="match status" value="1"/>
</dbReference>
<proteinExistence type="predicted"/>
<evidence type="ECO:0000313" key="4">
    <source>
        <dbReference type="Proteomes" id="UP000250043"/>
    </source>
</evidence>
<keyword evidence="1" id="KW-0472">Membrane</keyword>
<feature type="domain" description="DUF6534" evidence="2">
    <location>
        <begin position="165"/>
        <end position="250"/>
    </location>
</feature>
<gene>
    <name evidence="3" type="ORF">OBBRIDRAFT_796535</name>
</gene>
<dbReference type="AlphaFoldDB" id="A0A8E2DHL9"/>
<name>A0A8E2DHL9_9APHY</name>
<keyword evidence="1" id="KW-1133">Transmembrane helix</keyword>
<dbReference type="PANTHER" id="PTHR40465:SF1">
    <property type="entry name" value="DUF6534 DOMAIN-CONTAINING PROTEIN"/>
    <property type="match status" value="1"/>
</dbReference>